<evidence type="ECO:0000256" key="4">
    <source>
        <dbReference type="ARBA" id="ARBA00022989"/>
    </source>
</evidence>
<proteinExistence type="predicted"/>
<protein>
    <submittedName>
        <fullName evidence="7">Uncharacterized membrane protein YfcC, ion transporter superfamily</fullName>
    </submittedName>
</protein>
<accession>A0A0K6GXM4</accession>
<comment type="subcellular location">
    <subcellularLocation>
        <location evidence="1">Cell membrane</location>
        <topology evidence="1">Multi-pass membrane protein</topology>
    </subcellularLocation>
</comment>
<dbReference type="InterPro" id="IPR051679">
    <property type="entry name" value="DASS-Related_Transporters"/>
</dbReference>
<reference evidence="8" key="1">
    <citation type="submission" date="2015-08" db="EMBL/GenBank/DDBJ databases">
        <authorList>
            <person name="Varghese N."/>
        </authorList>
    </citation>
    <scope>NUCLEOTIDE SEQUENCE [LARGE SCALE GENOMIC DNA]</scope>
    <source>
        <strain evidence="8">DSM 27808</strain>
    </source>
</reference>
<dbReference type="PANTHER" id="PTHR43652">
    <property type="entry name" value="BASIC AMINO ACID ANTIPORTER YFCC-RELATED"/>
    <property type="match status" value="1"/>
</dbReference>
<evidence type="ECO:0000313" key="8">
    <source>
        <dbReference type="Proteomes" id="UP000182598"/>
    </source>
</evidence>
<dbReference type="Pfam" id="PF03606">
    <property type="entry name" value="DcuC"/>
    <property type="match status" value="1"/>
</dbReference>
<dbReference type="AlphaFoldDB" id="A0A0K6GXM4"/>
<keyword evidence="8" id="KW-1185">Reference proteome</keyword>
<feature type="transmembrane region" description="Helical" evidence="6">
    <location>
        <begin position="303"/>
        <end position="327"/>
    </location>
</feature>
<dbReference type="RefSeq" id="WP_055438239.1">
    <property type="nucleotide sequence ID" value="NZ_CYHB01000001.1"/>
</dbReference>
<evidence type="ECO:0000256" key="2">
    <source>
        <dbReference type="ARBA" id="ARBA00022475"/>
    </source>
</evidence>
<dbReference type="GO" id="GO:0005886">
    <property type="term" value="C:plasma membrane"/>
    <property type="evidence" value="ECO:0007669"/>
    <property type="project" value="UniProtKB-SubCell"/>
</dbReference>
<keyword evidence="3 6" id="KW-0812">Transmembrane</keyword>
<feature type="transmembrane region" description="Helical" evidence="6">
    <location>
        <begin position="77"/>
        <end position="105"/>
    </location>
</feature>
<feature type="transmembrane region" description="Helical" evidence="6">
    <location>
        <begin position="9"/>
        <end position="27"/>
    </location>
</feature>
<feature type="transmembrane region" description="Helical" evidence="6">
    <location>
        <begin position="251"/>
        <end position="267"/>
    </location>
</feature>
<keyword evidence="5 6" id="KW-0472">Membrane</keyword>
<evidence type="ECO:0000313" key="7">
    <source>
        <dbReference type="EMBL" id="CUA83369.1"/>
    </source>
</evidence>
<dbReference type="EMBL" id="CYHB01000001">
    <property type="protein sequence ID" value="CUA83369.1"/>
    <property type="molecule type" value="Genomic_DNA"/>
</dbReference>
<keyword evidence="2" id="KW-1003">Cell membrane</keyword>
<evidence type="ECO:0000256" key="5">
    <source>
        <dbReference type="ARBA" id="ARBA00023136"/>
    </source>
</evidence>
<name>A0A0K6GXM4_9GAMM</name>
<dbReference type="InterPro" id="IPR018385">
    <property type="entry name" value="C4_dicarb_anaerob_car-like"/>
</dbReference>
<keyword evidence="4 6" id="KW-1133">Transmembrane helix</keyword>
<evidence type="ECO:0000256" key="6">
    <source>
        <dbReference type="SAM" id="Phobius"/>
    </source>
</evidence>
<dbReference type="OrthoDB" id="255482at2"/>
<organism evidence="7 8">
    <name type="scientific">Pseudidiomarina woesei</name>
    <dbReference type="NCBI Taxonomy" id="1381080"/>
    <lineage>
        <taxon>Bacteria</taxon>
        <taxon>Pseudomonadati</taxon>
        <taxon>Pseudomonadota</taxon>
        <taxon>Gammaproteobacteria</taxon>
        <taxon>Alteromonadales</taxon>
        <taxon>Idiomarinaceae</taxon>
        <taxon>Pseudidiomarina</taxon>
    </lineage>
</organism>
<feature type="transmembrane region" description="Helical" evidence="6">
    <location>
        <begin position="405"/>
        <end position="425"/>
    </location>
</feature>
<dbReference type="Proteomes" id="UP000182598">
    <property type="component" value="Unassembled WGS sequence"/>
</dbReference>
<evidence type="ECO:0000256" key="1">
    <source>
        <dbReference type="ARBA" id="ARBA00004651"/>
    </source>
</evidence>
<feature type="transmembrane region" description="Helical" evidence="6">
    <location>
        <begin position="112"/>
        <end position="130"/>
    </location>
</feature>
<dbReference type="PANTHER" id="PTHR43652:SF6">
    <property type="entry name" value="ARGININE REPRESSOR"/>
    <property type="match status" value="1"/>
</dbReference>
<feature type="transmembrane region" description="Helical" evidence="6">
    <location>
        <begin position="437"/>
        <end position="457"/>
    </location>
</feature>
<feature type="transmembrane region" description="Helical" evidence="6">
    <location>
        <begin position="194"/>
        <end position="213"/>
    </location>
</feature>
<gene>
    <name evidence="7" type="ORF">Ga0061064_0563</name>
</gene>
<feature type="transmembrane region" description="Helical" evidence="6">
    <location>
        <begin position="159"/>
        <end position="182"/>
    </location>
</feature>
<feature type="transmembrane region" description="Helical" evidence="6">
    <location>
        <begin position="273"/>
        <end position="291"/>
    </location>
</feature>
<sequence>MMKFKIPHTLVLMMYMMIAALVLTWIIPAGEFERTVNDIGQNVVAPGTYSVLAEQPLLSPLTLFTVIPQALGDAQGVIFFVLLIGGVMGILRATGMLDAVIGLLLAKFADKTGWLILGGMLTFGIFSALIGVAEEYLIFVAMLVALCRALKLDGITAMGILIVGYGIGYGLSLFNPFTLLIAQSIAEVPPASGLWYRLLLWPVLFAIGFHHVYRYAKKVAVDPSASLLADITPKATHETTEYPALNGRHKIILFGFVGVLGLLVWGIKVHGWYLVELSALFLGFGLFAAMVSKMGASDAANKFIEGAAELTATALLIGFARSIAMIMEQGQVLDTVIYYLAMPVEAFGAHFGAVSMLVIQSILNLFIPSGSGQAFVTMPIMVPIADTAGIGRQIAVLAFQMGDGLMNMIVPTNPVLMGILGLAGVPYERWFKFIAPLMIKLIIACAIAMLVAVTIGYQ</sequence>
<evidence type="ECO:0000256" key="3">
    <source>
        <dbReference type="ARBA" id="ARBA00022692"/>
    </source>
</evidence>